<protein>
    <submittedName>
        <fullName evidence="3">GGDEF domain-containing protein</fullName>
    </submittedName>
</protein>
<evidence type="ECO:0000256" key="1">
    <source>
        <dbReference type="SAM" id="MobiDB-lite"/>
    </source>
</evidence>
<dbReference type="PANTHER" id="PTHR46663">
    <property type="entry name" value="DIGUANYLATE CYCLASE DGCT-RELATED"/>
    <property type="match status" value="1"/>
</dbReference>
<dbReference type="EMBL" id="VOPW01000001">
    <property type="protein sequence ID" value="TXC66916.1"/>
    <property type="molecule type" value="Genomic_DNA"/>
</dbReference>
<reference evidence="3 4" key="1">
    <citation type="submission" date="2019-08" db="EMBL/GenBank/DDBJ databases">
        <authorList>
            <person name="Khan S.A."/>
            <person name="Jeon C.O."/>
            <person name="Jeong S.E."/>
        </authorList>
    </citation>
    <scope>NUCLEOTIDE SEQUENCE [LARGE SCALE GENOMIC DNA]</scope>
    <source>
        <strain evidence="4">IMCC1728</strain>
    </source>
</reference>
<name>A0A5C6U534_9BURK</name>
<dbReference type="Proteomes" id="UP000321832">
    <property type="component" value="Unassembled WGS sequence"/>
</dbReference>
<feature type="compositionally biased region" description="Basic residues" evidence="1">
    <location>
        <begin position="30"/>
        <end position="39"/>
    </location>
</feature>
<dbReference type="InterPro" id="IPR043128">
    <property type="entry name" value="Rev_trsase/Diguanyl_cyclase"/>
</dbReference>
<sequence length="225" mass="24442">MLHAVLERQRRLPAARPRLQDRRVPLHLPRGVRGRRARALRTAERRDGRAAPNRAAHRVSRLPRSADRVAQPGPGARPRRAVHRRGEPRRPDGGPGLPRSRPLQERQRLARPRRGRSAAAIRGAAAARLPARDRHHLAPGGDEFLVVIGDLADAAAVKPVLDKLMAALEQPVLVDGQEISTSASIGLAQYPDDGADFDTLLQKADTALYRARTAVATPTASSTSA</sequence>
<dbReference type="InterPro" id="IPR000160">
    <property type="entry name" value="GGDEF_dom"/>
</dbReference>
<feature type="domain" description="GGDEF" evidence="2">
    <location>
        <begin position="97"/>
        <end position="225"/>
    </location>
</feature>
<feature type="region of interest" description="Disordered" evidence="1">
    <location>
        <begin position="16"/>
        <end position="117"/>
    </location>
</feature>
<dbReference type="PROSITE" id="PS50887">
    <property type="entry name" value="GGDEF"/>
    <property type="match status" value="1"/>
</dbReference>
<dbReference type="SUPFAM" id="SSF55073">
    <property type="entry name" value="Nucleotide cyclase"/>
    <property type="match status" value="1"/>
</dbReference>
<gene>
    <name evidence="3" type="ORF">FSC37_17400</name>
</gene>
<organism evidence="3 4">
    <name type="scientific">Piscinibacter aquaticus</name>
    <dbReference type="NCBI Taxonomy" id="392597"/>
    <lineage>
        <taxon>Bacteria</taxon>
        <taxon>Pseudomonadati</taxon>
        <taxon>Pseudomonadota</taxon>
        <taxon>Betaproteobacteria</taxon>
        <taxon>Burkholderiales</taxon>
        <taxon>Sphaerotilaceae</taxon>
        <taxon>Piscinibacter</taxon>
    </lineage>
</organism>
<dbReference type="SMART" id="SM00267">
    <property type="entry name" value="GGDEF"/>
    <property type="match status" value="1"/>
</dbReference>
<proteinExistence type="predicted"/>
<dbReference type="CDD" id="cd01949">
    <property type="entry name" value="GGDEF"/>
    <property type="match status" value="1"/>
</dbReference>
<comment type="caution">
    <text evidence="3">The sequence shown here is derived from an EMBL/GenBank/DDBJ whole genome shotgun (WGS) entry which is preliminary data.</text>
</comment>
<evidence type="ECO:0000313" key="4">
    <source>
        <dbReference type="Proteomes" id="UP000321832"/>
    </source>
</evidence>
<dbReference type="NCBIfam" id="TIGR00254">
    <property type="entry name" value="GGDEF"/>
    <property type="match status" value="1"/>
</dbReference>
<dbReference type="AlphaFoldDB" id="A0A5C6U534"/>
<dbReference type="PANTHER" id="PTHR46663:SF2">
    <property type="entry name" value="GGDEF DOMAIN-CONTAINING PROTEIN"/>
    <property type="match status" value="1"/>
</dbReference>
<accession>A0A5C6U534</accession>
<dbReference type="InterPro" id="IPR052163">
    <property type="entry name" value="DGC-Regulatory_Protein"/>
</dbReference>
<dbReference type="InterPro" id="IPR029787">
    <property type="entry name" value="Nucleotide_cyclase"/>
</dbReference>
<dbReference type="Gene3D" id="3.30.70.270">
    <property type="match status" value="1"/>
</dbReference>
<evidence type="ECO:0000313" key="3">
    <source>
        <dbReference type="EMBL" id="TXC66916.1"/>
    </source>
</evidence>
<dbReference type="Pfam" id="PF00990">
    <property type="entry name" value="GGDEF"/>
    <property type="match status" value="1"/>
</dbReference>
<evidence type="ECO:0000259" key="2">
    <source>
        <dbReference type="PROSITE" id="PS50887"/>
    </source>
</evidence>
<keyword evidence="4" id="KW-1185">Reference proteome</keyword>